<dbReference type="SUPFAM" id="SSF55174">
    <property type="entry name" value="Alpha-L RNA-binding motif"/>
    <property type="match status" value="1"/>
</dbReference>
<keyword evidence="6" id="KW-1185">Reference proteome</keyword>
<comment type="caution">
    <text evidence="5">The sequence shown here is derived from an EMBL/GenBank/DDBJ whole genome shotgun (WGS) entry which is preliminary data.</text>
</comment>
<dbReference type="PROSITE" id="PS50889">
    <property type="entry name" value="S4"/>
    <property type="match status" value="1"/>
</dbReference>
<accession>A0A849A6P9</accession>
<keyword evidence="1 3" id="KW-0694">RNA-binding</keyword>
<keyword evidence="5" id="KW-0489">Methyltransferase</keyword>
<evidence type="ECO:0000256" key="2">
    <source>
        <dbReference type="ARBA" id="ARBA00029460"/>
    </source>
</evidence>
<evidence type="ECO:0000259" key="4">
    <source>
        <dbReference type="SMART" id="SM00363"/>
    </source>
</evidence>
<dbReference type="Proteomes" id="UP000562984">
    <property type="component" value="Unassembled WGS sequence"/>
</dbReference>
<evidence type="ECO:0000313" key="6">
    <source>
        <dbReference type="Proteomes" id="UP000562984"/>
    </source>
</evidence>
<sequence length="286" mass="29972">MTGARLDVELVGRGLARSRAHAAELIKADRVLIDGRPARKPATPTPPGADLVVRPDPSAGTDGDDWASRAAHKLLGALQAFPDVEISGRRCLDAGACTGGFTDVLLRRGAETVVAVDVGHDQLLPRLAADPRVRNYEGLNVRDLTPGAIGGPAQLTVADLSFISLRLVLPALSACTTADGTMLLMVKPQFEVGRQRLGAGGVVRDRRLRAGAVVDVVKAAAESGWTLRAVAPSPLPGPSGNVEYFVRLQRRPARTDAAEPDPASGIDTDLASWTKLIDAAVEAGPR</sequence>
<gene>
    <name evidence="5" type="ORF">HKD39_10745</name>
</gene>
<dbReference type="AlphaFoldDB" id="A0A849A6P9"/>
<dbReference type="GO" id="GO:0003723">
    <property type="term" value="F:RNA binding"/>
    <property type="evidence" value="ECO:0007669"/>
    <property type="project" value="UniProtKB-KW"/>
</dbReference>
<dbReference type="PIRSF" id="PIRSF005578">
    <property type="entry name" value="TlyA"/>
    <property type="match status" value="1"/>
</dbReference>
<dbReference type="Gene3D" id="3.40.50.150">
    <property type="entry name" value="Vaccinia Virus protein VP39"/>
    <property type="match status" value="1"/>
</dbReference>
<dbReference type="InterPro" id="IPR002877">
    <property type="entry name" value="RNA_MeTrfase_FtsJ_dom"/>
</dbReference>
<dbReference type="InterPro" id="IPR029063">
    <property type="entry name" value="SAM-dependent_MTases_sf"/>
</dbReference>
<dbReference type="Pfam" id="PF01479">
    <property type="entry name" value="S4"/>
    <property type="match status" value="1"/>
</dbReference>
<dbReference type="SUPFAM" id="SSF53335">
    <property type="entry name" value="S-adenosyl-L-methionine-dependent methyltransferases"/>
    <property type="match status" value="1"/>
</dbReference>
<reference evidence="5 6" key="1">
    <citation type="submission" date="2020-05" db="EMBL/GenBank/DDBJ databases">
        <title>Nakamurella sp. DB0629 isolated from air conditioner.</title>
        <authorList>
            <person name="Kim D.H."/>
            <person name="Kim D.-U."/>
        </authorList>
    </citation>
    <scope>NUCLEOTIDE SEQUENCE [LARGE SCALE GENOMIC DNA]</scope>
    <source>
        <strain evidence="5 6">DB0629</strain>
    </source>
</reference>
<dbReference type="GO" id="GO:0008168">
    <property type="term" value="F:methyltransferase activity"/>
    <property type="evidence" value="ECO:0007669"/>
    <property type="project" value="UniProtKB-KW"/>
</dbReference>
<dbReference type="PANTHER" id="PTHR32319:SF0">
    <property type="entry name" value="BACTERIAL HEMOLYSIN-LIKE PROTEIN"/>
    <property type="match status" value="1"/>
</dbReference>
<dbReference type="CDD" id="cd00165">
    <property type="entry name" value="S4"/>
    <property type="match status" value="1"/>
</dbReference>
<keyword evidence="5" id="KW-0808">Transferase</keyword>
<organism evidence="5 6">
    <name type="scientific">Nakamurella aerolata</name>
    <dbReference type="NCBI Taxonomy" id="1656892"/>
    <lineage>
        <taxon>Bacteria</taxon>
        <taxon>Bacillati</taxon>
        <taxon>Actinomycetota</taxon>
        <taxon>Actinomycetes</taxon>
        <taxon>Nakamurellales</taxon>
        <taxon>Nakamurellaceae</taxon>
        <taxon>Nakamurella</taxon>
    </lineage>
</organism>
<dbReference type="PANTHER" id="PTHR32319">
    <property type="entry name" value="BACTERIAL HEMOLYSIN-LIKE PROTEIN"/>
    <property type="match status" value="1"/>
</dbReference>
<dbReference type="InterPro" id="IPR004538">
    <property type="entry name" value="Hemolysin_A/TlyA"/>
</dbReference>
<name>A0A849A6P9_9ACTN</name>
<dbReference type="Gene3D" id="3.10.290.10">
    <property type="entry name" value="RNA-binding S4 domain"/>
    <property type="match status" value="1"/>
</dbReference>
<dbReference type="InterPro" id="IPR002942">
    <property type="entry name" value="S4_RNA-bd"/>
</dbReference>
<dbReference type="SMART" id="SM00363">
    <property type="entry name" value="S4"/>
    <property type="match status" value="1"/>
</dbReference>
<proteinExistence type="inferred from homology"/>
<dbReference type="EMBL" id="JABEND010000005">
    <property type="protein sequence ID" value="NNG36185.1"/>
    <property type="molecule type" value="Genomic_DNA"/>
</dbReference>
<dbReference type="InterPro" id="IPR036986">
    <property type="entry name" value="S4_RNA-bd_sf"/>
</dbReference>
<feature type="domain" description="RNA-binding S4" evidence="4">
    <location>
        <begin position="4"/>
        <end position="72"/>
    </location>
</feature>
<evidence type="ECO:0000256" key="1">
    <source>
        <dbReference type="ARBA" id="ARBA00022884"/>
    </source>
</evidence>
<protein>
    <submittedName>
        <fullName evidence="5">TlyA family RNA methyltransferase</fullName>
    </submittedName>
</protein>
<dbReference type="RefSeq" id="WP_171199862.1">
    <property type="nucleotide sequence ID" value="NZ_JABEND010000005.1"/>
</dbReference>
<comment type="similarity">
    <text evidence="2">Belongs to the TlyA family.</text>
</comment>
<dbReference type="Pfam" id="PF01728">
    <property type="entry name" value="FtsJ"/>
    <property type="match status" value="1"/>
</dbReference>
<evidence type="ECO:0000256" key="3">
    <source>
        <dbReference type="PROSITE-ProRule" id="PRU00182"/>
    </source>
</evidence>
<dbReference type="GO" id="GO:0032259">
    <property type="term" value="P:methylation"/>
    <property type="evidence" value="ECO:0007669"/>
    <property type="project" value="UniProtKB-KW"/>
</dbReference>
<dbReference type="InterPro" id="IPR047048">
    <property type="entry name" value="TlyA"/>
</dbReference>
<evidence type="ECO:0000313" key="5">
    <source>
        <dbReference type="EMBL" id="NNG36185.1"/>
    </source>
</evidence>